<dbReference type="InterPro" id="IPR037069">
    <property type="entry name" value="AcylCoA_DH/ox_N_sf"/>
</dbReference>
<dbReference type="RefSeq" id="WP_044938661.1">
    <property type="nucleotide sequence ID" value="NZ_KN174161.1"/>
</dbReference>
<dbReference type="SUPFAM" id="SSF47203">
    <property type="entry name" value="Acyl-CoA dehydrogenase C-terminal domain-like"/>
    <property type="match status" value="1"/>
</dbReference>
<evidence type="ECO:0000313" key="11">
    <source>
        <dbReference type="Proteomes" id="UP000029585"/>
    </source>
</evidence>
<accession>A0A096BD32</accession>
<gene>
    <name evidence="10" type="ORF">HMPREF9460_00469</name>
</gene>
<dbReference type="InterPro" id="IPR006089">
    <property type="entry name" value="Acyl-CoA_DH_CS"/>
</dbReference>
<evidence type="ECO:0000256" key="2">
    <source>
        <dbReference type="ARBA" id="ARBA00009347"/>
    </source>
</evidence>
<dbReference type="InterPro" id="IPR006091">
    <property type="entry name" value="Acyl-CoA_Oxase/DH_mid-dom"/>
</dbReference>
<dbReference type="InterPro" id="IPR009075">
    <property type="entry name" value="AcylCo_DH/oxidase_C"/>
</dbReference>
<sequence length="380" mass="41324">MDFNLTREQTLIQKMVRAFTENEVKPIAAETDKTCEYPRENIEKLFHYGIMGMCVPKEYGGAGSDDLSAALAVEELSKVCASTGDIVATHNGLCCDPILRNGTGAQKQKYLRMLTEGHKVGAFALTEPNAGSDASKGTTTARLEGDHYVLNGSKVFITNGYVADVIVVFAMTDPSKGTRGISAFIVESSFPGYHVGKHEEKLGLHGSPTAELIFEDCIVPKENLLGQEGKGFKIAMQTLDGGRIGIAAQALGITEGAMEEAITYTKSRVQFGKPIAKFQNTQFTFADMKVAVESGRLLVHQAATLKSAGKPFTMEAAMAKLYTSENAMKYTVKALQMFGGYGYTRDFPVERMLRDAKITEIYEGTSEVQRIVISSNMALK</sequence>
<reference evidence="10 11" key="1">
    <citation type="submission" date="2011-08" db="EMBL/GenBank/DDBJ databases">
        <title>The Genome Sequence of Clostridium orbiscindens 1_3_50AFAA.</title>
        <authorList>
            <consortium name="The Broad Institute Genome Sequencing Platform"/>
            <person name="Earl A."/>
            <person name="Ward D."/>
            <person name="Feldgarden M."/>
            <person name="Gevers D."/>
            <person name="Daigneault M."/>
            <person name="Strauss J."/>
            <person name="Allen-Vercoe E."/>
            <person name="Young S.K."/>
            <person name="Zeng Q."/>
            <person name="Gargeya S."/>
            <person name="Fitzgerald M."/>
            <person name="Haas B."/>
            <person name="Abouelleil A."/>
            <person name="Alvarado L."/>
            <person name="Arachchi H.M."/>
            <person name="Berlin A."/>
            <person name="Brown A."/>
            <person name="Chapman S.B."/>
            <person name="Chen Z."/>
            <person name="Dunbar C."/>
            <person name="Freedman E."/>
            <person name="Gearin G."/>
            <person name="Gellesch M."/>
            <person name="Goldberg J."/>
            <person name="Griggs A."/>
            <person name="Gujja S."/>
            <person name="Heiman D."/>
            <person name="Howarth C."/>
            <person name="Larson L."/>
            <person name="Lui A."/>
            <person name="MacDonald P.J.P."/>
            <person name="Montmayeur A."/>
            <person name="Murphy C."/>
            <person name="Neiman D."/>
            <person name="Pearson M."/>
            <person name="Priest M."/>
            <person name="Roberts A."/>
            <person name="Saif S."/>
            <person name="Shea T."/>
            <person name="Shenoy N."/>
            <person name="Sisk P."/>
            <person name="Stolte C."/>
            <person name="Sykes S."/>
            <person name="Wortman J."/>
            <person name="Nusbaum C."/>
            <person name="Birren B."/>
        </authorList>
    </citation>
    <scope>NUCLEOTIDE SEQUENCE [LARGE SCALE GENOMIC DNA]</scope>
    <source>
        <strain evidence="10 11">1_3_50AFAA</strain>
    </source>
</reference>
<dbReference type="Proteomes" id="UP000029585">
    <property type="component" value="Unassembled WGS sequence"/>
</dbReference>
<comment type="similarity">
    <text evidence="2 6">Belongs to the acyl-CoA dehydrogenase family.</text>
</comment>
<keyword evidence="3 6" id="KW-0285">Flavoprotein</keyword>
<dbReference type="PIRSF" id="PIRSF016578">
    <property type="entry name" value="HsaA"/>
    <property type="match status" value="1"/>
</dbReference>
<dbReference type="FunFam" id="1.10.540.10:FF:000002">
    <property type="entry name" value="Acyl-CoA dehydrogenase FadE19"/>
    <property type="match status" value="1"/>
</dbReference>
<dbReference type="EMBL" id="ADLO01000018">
    <property type="protein sequence ID" value="KGF57045.1"/>
    <property type="molecule type" value="Genomic_DNA"/>
</dbReference>
<evidence type="ECO:0000256" key="6">
    <source>
        <dbReference type="RuleBase" id="RU362125"/>
    </source>
</evidence>
<dbReference type="PANTHER" id="PTHR43884">
    <property type="entry name" value="ACYL-COA DEHYDROGENASE"/>
    <property type="match status" value="1"/>
</dbReference>
<dbReference type="InterPro" id="IPR046373">
    <property type="entry name" value="Acyl-CoA_Oxase/DH_mid-dom_sf"/>
</dbReference>
<dbReference type="PROSITE" id="PS00073">
    <property type="entry name" value="ACYL_COA_DH_2"/>
    <property type="match status" value="1"/>
</dbReference>
<feature type="domain" description="Acyl-CoA oxidase/dehydrogenase middle" evidence="8">
    <location>
        <begin position="122"/>
        <end position="217"/>
    </location>
</feature>
<dbReference type="Gene3D" id="1.20.140.10">
    <property type="entry name" value="Butyryl-CoA Dehydrogenase, subunit A, domain 3"/>
    <property type="match status" value="1"/>
</dbReference>
<dbReference type="FunFam" id="2.40.110.10:FF:000001">
    <property type="entry name" value="Acyl-CoA dehydrogenase, mitochondrial"/>
    <property type="match status" value="1"/>
</dbReference>
<dbReference type="InterPro" id="IPR009100">
    <property type="entry name" value="AcylCoA_DH/oxidase_NM_dom_sf"/>
</dbReference>
<evidence type="ECO:0000259" key="7">
    <source>
        <dbReference type="Pfam" id="PF00441"/>
    </source>
</evidence>
<name>A0A096BD32_FLAPL</name>
<dbReference type="GO" id="GO:0003995">
    <property type="term" value="F:acyl-CoA dehydrogenase activity"/>
    <property type="evidence" value="ECO:0007669"/>
    <property type="project" value="InterPro"/>
</dbReference>
<dbReference type="Pfam" id="PF00441">
    <property type="entry name" value="Acyl-CoA_dh_1"/>
    <property type="match status" value="1"/>
</dbReference>
<evidence type="ECO:0000256" key="5">
    <source>
        <dbReference type="ARBA" id="ARBA00023002"/>
    </source>
</evidence>
<dbReference type="HOGENOM" id="CLU_018204_0_2_9"/>
<proteinExistence type="inferred from homology"/>
<feature type="domain" description="Acyl-CoA dehydrogenase/oxidase C-terminal" evidence="7">
    <location>
        <begin position="229"/>
        <end position="377"/>
    </location>
</feature>
<dbReference type="SUPFAM" id="SSF56645">
    <property type="entry name" value="Acyl-CoA dehydrogenase NM domain-like"/>
    <property type="match status" value="1"/>
</dbReference>
<evidence type="ECO:0000259" key="9">
    <source>
        <dbReference type="Pfam" id="PF02771"/>
    </source>
</evidence>
<dbReference type="PATRIC" id="fig|742738.3.peg.490"/>
<keyword evidence="4 6" id="KW-0274">FAD</keyword>
<keyword evidence="5 6" id="KW-0560">Oxidoreductase</keyword>
<dbReference type="CDD" id="cd01158">
    <property type="entry name" value="SCAD_SBCAD"/>
    <property type="match status" value="1"/>
</dbReference>
<comment type="caution">
    <text evidence="10">The sequence shown here is derived from an EMBL/GenBank/DDBJ whole genome shotgun (WGS) entry which is preliminary data.</text>
</comment>
<dbReference type="eggNOG" id="COG1960">
    <property type="taxonomic scope" value="Bacteria"/>
</dbReference>
<organism evidence="10 11">
    <name type="scientific">Flavonifractor plautii 1_3_50AFAA</name>
    <dbReference type="NCBI Taxonomy" id="742738"/>
    <lineage>
        <taxon>Bacteria</taxon>
        <taxon>Bacillati</taxon>
        <taxon>Bacillota</taxon>
        <taxon>Clostridia</taxon>
        <taxon>Eubacteriales</taxon>
        <taxon>Oscillospiraceae</taxon>
        <taxon>Flavonifractor</taxon>
    </lineage>
</organism>
<dbReference type="Gene3D" id="1.10.540.10">
    <property type="entry name" value="Acyl-CoA dehydrogenase/oxidase, N-terminal domain"/>
    <property type="match status" value="1"/>
</dbReference>
<dbReference type="FunFam" id="1.20.140.10:FF:000004">
    <property type="entry name" value="Acyl-CoA dehydrogenase FadE25"/>
    <property type="match status" value="1"/>
</dbReference>
<evidence type="ECO:0000313" key="10">
    <source>
        <dbReference type="EMBL" id="KGF57045.1"/>
    </source>
</evidence>
<dbReference type="Pfam" id="PF02771">
    <property type="entry name" value="Acyl-CoA_dh_N"/>
    <property type="match status" value="1"/>
</dbReference>
<evidence type="ECO:0000259" key="8">
    <source>
        <dbReference type="Pfam" id="PF02770"/>
    </source>
</evidence>
<dbReference type="PANTHER" id="PTHR43884:SF12">
    <property type="entry name" value="ISOVALERYL-COA DEHYDROGENASE, MITOCHONDRIAL-RELATED"/>
    <property type="match status" value="1"/>
</dbReference>
<dbReference type="GO" id="GO:0050660">
    <property type="term" value="F:flavin adenine dinucleotide binding"/>
    <property type="evidence" value="ECO:0007669"/>
    <property type="project" value="InterPro"/>
</dbReference>
<dbReference type="AlphaFoldDB" id="A0A096BD32"/>
<evidence type="ECO:0000256" key="1">
    <source>
        <dbReference type="ARBA" id="ARBA00001974"/>
    </source>
</evidence>
<comment type="cofactor">
    <cofactor evidence="1 6">
        <name>FAD</name>
        <dbReference type="ChEBI" id="CHEBI:57692"/>
    </cofactor>
</comment>
<dbReference type="Pfam" id="PF02770">
    <property type="entry name" value="Acyl-CoA_dh_M"/>
    <property type="match status" value="1"/>
</dbReference>
<feature type="domain" description="Acyl-CoA dehydrogenase/oxidase N-terminal" evidence="9">
    <location>
        <begin position="6"/>
        <end position="117"/>
    </location>
</feature>
<protein>
    <submittedName>
        <fullName evidence="10">Acyl-CoA dehydrogenase, short-chain specific</fullName>
    </submittedName>
</protein>
<keyword evidence="11" id="KW-1185">Reference proteome</keyword>
<evidence type="ECO:0000256" key="4">
    <source>
        <dbReference type="ARBA" id="ARBA00022827"/>
    </source>
</evidence>
<dbReference type="InterPro" id="IPR013786">
    <property type="entry name" value="AcylCoA_DH/ox_N"/>
</dbReference>
<dbReference type="Gene3D" id="2.40.110.10">
    <property type="entry name" value="Butyryl-CoA Dehydrogenase, subunit A, domain 2"/>
    <property type="match status" value="1"/>
</dbReference>
<evidence type="ECO:0000256" key="3">
    <source>
        <dbReference type="ARBA" id="ARBA00022630"/>
    </source>
</evidence>
<dbReference type="InterPro" id="IPR036250">
    <property type="entry name" value="AcylCo_DH-like_C"/>
</dbReference>